<dbReference type="EMBL" id="VRSW01000003">
    <property type="protein sequence ID" value="TXK04222.1"/>
    <property type="molecule type" value="Genomic_DNA"/>
</dbReference>
<dbReference type="InterPro" id="IPR025893">
    <property type="entry name" value="Tocopherol_cyclase"/>
</dbReference>
<proteinExistence type="predicted"/>
<name>A0A5C8HNF8_9MICO</name>
<dbReference type="PANTHER" id="PTHR35309">
    <property type="match status" value="1"/>
</dbReference>
<gene>
    <name evidence="1" type="ORF">FVP60_10500</name>
</gene>
<evidence type="ECO:0008006" key="3">
    <source>
        <dbReference type="Google" id="ProtNLM"/>
    </source>
</evidence>
<dbReference type="Proteomes" id="UP000321196">
    <property type="component" value="Unassembled WGS sequence"/>
</dbReference>
<dbReference type="Pfam" id="PF14249">
    <property type="entry name" value="Tocopherol_cycl"/>
    <property type="match status" value="1"/>
</dbReference>
<evidence type="ECO:0000313" key="1">
    <source>
        <dbReference type="EMBL" id="TXK04222.1"/>
    </source>
</evidence>
<reference evidence="1 2" key="1">
    <citation type="submission" date="2019-08" db="EMBL/GenBank/DDBJ databases">
        <authorList>
            <person name="Dong K."/>
        </authorList>
    </citation>
    <scope>NUCLEOTIDE SEQUENCE [LARGE SCALE GENOMIC DNA]</scope>
    <source>
        <strain evidence="1 2">M4-8</strain>
    </source>
</reference>
<keyword evidence="2" id="KW-1185">Reference proteome</keyword>
<organism evidence="1 2">
    <name type="scientific">Microbacterium mitrae</name>
    <dbReference type="NCBI Taxonomy" id="664640"/>
    <lineage>
        <taxon>Bacteria</taxon>
        <taxon>Bacillati</taxon>
        <taxon>Actinomycetota</taxon>
        <taxon>Actinomycetes</taxon>
        <taxon>Micrococcales</taxon>
        <taxon>Microbacteriaceae</taxon>
        <taxon>Microbacterium</taxon>
    </lineage>
</organism>
<dbReference type="PANTHER" id="PTHR35309:SF4">
    <property type="entry name" value="TOCOPHEROL CYCLASE"/>
    <property type="match status" value="1"/>
</dbReference>
<dbReference type="GO" id="GO:0009976">
    <property type="term" value="F:tocopherol cyclase activity"/>
    <property type="evidence" value="ECO:0007669"/>
    <property type="project" value="InterPro"/>
</dbReference>
<accession>A0A5C8HNF8</accession>
<dbReference type="SUPFAM" id="SSF159245">
    <property type="entry name" value="AttH-like"/>
    <property type="match status" value="1"/>
</dbReference>
<comment type="caution">
    <text evidence="1">The sequence shown here is derived from an EMBL/GenBank/DDBJ whole genome shotgun (WGS) entry which is preliminary data.</text>
</comment>
<protein>
    <recommendedName>
        <fullName evidence="3">Tocopherol cyclase</fullName>
    </recommendedName>
</protein>
<dbReference type="AlphaFoldDB" id="A0A5C8HNF8"/>
<evidence type="ECO:0000313" key="2">
    <source>
        <dbReference type="Proteomes" id="UP000321196"/>
    </source>
</evidence>
<dbReference type="OrthoDB" id="9772627at2"/>
<sequence length="332" mass="36800">MQYVRGVRHPEGYHGRGRTREYFEGWYIKLVSPDLTQRWALIPGIFRGDASAGSVDEAFIQVLDGVSGRSWYFAFPPDEFEADEGRMAVTIGGNRFDQSGVMLDLPMISGSLWYSSAIDPYPVTMRRPGIMGWYGYIPIMECFHGIVSFGHGLAGTLVIEDRLVEFTGGRGYIEKDWGTAFPQSYVWLASNHLSDRDGANIAGSLVASCAIIPGLGRTFRGSIVAIKYPDRLSTWATWNGSRDDELTIDDSHVRWRMHGPDGTLNLRAERTRGGLLHAPLRSAMHRRVEETLDATIEFEHIGRDGTTIAAGTAGCAGMEVFGDTARLMALRQ</sequence>